<dbReference type="EMBL" id="CM055744">
    <property type="protein sequence ID" value="KAJ7999093.1"/>
    <property type="molecule type" value="Genomic_DNA"/>
</dbReference>
<evidence type="ECO:0000313" key="1">
    <source>
        <dbReference type="EMBL" id="KAJ7999093.1"/>
    </source>
</evidence>
<dbReference type="Proteomes" id="UP001157502">
    <property type="component" value="Chromosome 17"/>
</dbReference>
<proteinExistence type="predicted"/>
<protein>
    <submittedName>
        <fullName evidence="1">Uncharacterized protein</fullName>
    </submittedName>
</protein>
<keyword evidence="2" id="KW-1185">Reference proteome</keyword>
<accession>A0ACC2G6J6</accession>
<evidence type="ECO:0000313" key="2">
    <source>
        <dbReference type="Proteomes" id="UP001157502"/>
    </source>
</evidence>
<reference evidence="1" key="1">
    <citation type="submission" date="2021-05" db="EMBL/GenBank/DDBJ databases">
        <authorList>
            <person name="Pan Q."/>
            <person name="Jouanno E."/>
            <person name="Zahm M."/>
            <person name="Klopp C."/>
            <person name="Cabau C."/>
            <person name="Louis A."/>
            <person name="Berthelot C."/>
            <person name="Parey E."/>
            <person name="Roest Crollius H."/>
            <person name="Montfort J."/>
            <person name="Robinson-Rechavi M."/>
            <person name="Bouchez O."/>
            <person name="Lampietro C."/>
            <person name="Lopez Roques C."/>
            <person name="Donnadieu C."/>
            <person name="Postlethwait J."/>
            <person name="Bobe J."/>
            <person name="Dillon D."/>
            <person name="Chandos A."/>
            <person name="von Hippel F."/>
            <person name="Guiguen Y."/>
        </authorList>
    </citation>
    <scope>NUCLEOTIDE SEQUENCE</scope>
    <source>
        <strain evidence="1">YG-Jan2019</strain>
    </source>
</reference>
<gene>
    <name evidence="1" type="ORF">DPEC_G00211840</name>
</gene>
<name>A0ACC2G6J6_DALPE</name>
<sequence>MHLIAGCKQQLQNDYNEEDERAAEEEISKMAEEHGRKWDRCLADSAVKLGTGVGVGIVFSVLFFKRRTWPVVFASGLGLGMGYSNCQHDFRAPYLLHGHMVKEQ</sequence>
<organism evidence="1 2">
    <name type="scientific">Dallia pectoralis</name>
    <name type="common">Alaska blackfish</name>
    <dbReference type="NCBI Taxonomy" id="75939"/>
    <lineage>
        <taxon>Eukaryota</taxon>
        <taxon>Metazoa</taxon>
        <taxon>Chordata</taxon>
        <taxon>Craniata</taxon>
        <taxon>Vertebrata</taxon>
        <taxon>Euteleostomi</taxon>
        <taxon>Actinopterygii</taxon>
        <taxon>Neopterygii</taxon>
        <taxon>Teleostei</taxon>
        <taxon>Protacanthopterygii</taxon>
        <taxon>Esociformes</taxon>
        <taxon>Umbridae</taxon>
        <taxon>Dallia</taxon>
    </lineage>
</organism>
<comment type="caution">
    <text evidence="1">The sequence shown here is derived from an EMBL/GenBank/DDBJ whole genome shotgun (WGS) entry which is preliminary data.</text>
</comment>